<evidence type="ECO:0008006" key="4">
    <source>
        <dbReference type="Google" id="ProtNLM"/>
    </source>
</evidence>
<comment type="caution">
    <text evidence="2">The sequence shown here is derived from an EMBL/GenBank/DDBJ whole genome shotgun (WGS) entry which is preliminary data.</text>
</comment>
<keyword evidence="1" id="KW-0472">Membrane</keyword>
<evidence type="ECO:0000256" key="1">
    <source>
        <dbReference type="SAM" id="Phobius"/>
    </source>
</evidence>
<feature type="transmembrane region" description="Helical" evidence="1">
    <location>
        <begin position="68"/>
        <end position="91"/>
    </location>
</feature>
<evidence type="ECO:0000313" key="3">
    <source>
        <dbReference type="Proteomes" id="UP001200145"/>
    </source>
</evidence>
<keyword evidence="3" id="KW-1185">Reference proteome</keyword>
<sequence>MTCRPKVKGCSPCHQVSVPPPGKKKDFGLLSGILLAVLPKCPFCFVAFSSTLVLCGKGETISQSDTHSSIPTILFAAVFCSLAILSIALSYKDSRTRYALLVAIGGTACILTSVLLAGGEPLYYFGVLLIMGAVAINMRRFRLLEKMNHWFRGRMMKKVA</sequence>
<evidence type="ECO:0000313" key="2">
    <source>
        <dbReference type="EMBL" id="MCF1716464.1"/>
    </source>
</evidence>
<reference evidence="2 3" key="1">
    <citation type="submission" date="2022-01" db="EMBL/GenBank/DDBJ databases">
        <title>Flavihumibacter sp. nov., isolated from sediment of a river.</title>
        <authorList>
            <person name="Liu H."/>
        </authorList>
    </citation>
    <scope>NUCLEOTIDE SEQUENCE [LARGE SCALE GENOMIC DNA]</scope>
    <source>
        <strain evidence="2 3">RY-1</strain>
    </source>
</reference>
<feature type="transmembrane region" description="Helical" evidence="1">
    <location>
        <begin position="98"/>
        <end position="116"/>
    </location>
</feature>
<name>A0ABS9BMM1_9BACT</name>
<keyword evidence="1" id="KW-1133">Transmembrane helix</keyword>
<keyword evidence="1" id="KW-0812">Transmembrane</keyword>
<proteinExistence type="predicted"/>
<gene>
    <name evidence="2" type="ORF">L0U88_17620</name>
</gene>
<dbReference type="Proteomes" id="UP001200145">
    <property type="component" value="Unassembled WGS sequence"/>
</dbReference>
<accession>A0ABS9BMM1</accession>
<feature type="transmembrane region" description="Helical" evidence="1">
    <location>
        <begin position="122"/>
        <end position="138"/>
    </location>
</feature>
<feature type="transmembrane region" description="Helical" evidence="1">
    <location>
        <begin position="27"/>
        <end position="48"/>
    </location>
</feature>
<organism evidence="2 3">
    <name type="scientific">Flavihumibacter fluminis</name>
    <dbReference type="NCBI Taxonomy" id="2909236"/>
    <lineage>
        <taxon>Bacteria</taxon>
        <taxon>Pseudomonadati</taxon>
        <taxon>Bacteroidota</taxon>
        <taxon>Chitinophagia</taxon>
        <taxon>Chitinophagales</taxon>
        <taxon>Chitinophagaceae</taxon>
        <taxon>Flavihumibacter</taxon>
    </lineage>
</organism>
<dbReference type="RefSeq" id="WP_234867692.1">
    <property type="nucleotide sequence ID" value="NZ_JAKEVY010000005.1"/>
</dbReference>
<protein>
    <recommendedName>
        <fullName evidence="4">MerC mercury resistance protein</fullName>
    </recommendedName>
</protein>
<dbReference type="EMBL" id="JAKEVY010000005">
    <property type="protein sequence ID" value="MCF1716464.1"/>
    <property type="molecule type" value="Genomic_DNA"/>
</dbReference>